<evidence type="ECO:0000313" key="2">
    <source>
        <dbReference type="EMBL" id="QBK03637.1"/>
    </source>
</evidence>
<keyword evidence="1" id="KW-0732">Signal</keyword>
<dbReference type="EMBL" id="CP031395">
    <property type="protein sequence ID" value="QBK03637.1"/>
    <property type="molecule type" value="Genomic_DNA"/>
</dbReference>
<feature type="chain" id="PRO_5020301247" evidence="1">
    <location>
        <begin position="27"/>
        <end position="383"/>
    </location>
</feature>
<dbReference type="RefSeq" id="WP_131277471.1">
    <property type="nucleotide sequence ID" value="NZ_CP031395.1"/>
</dbReference>
<dbReference type="Proteomes" id="UP000292939">
    <property type="component" value="Chromosome"/>
</dbReference>
<name>A0A4P6UHX1_9BURK</name>
<reference evidence="2 3" key="1">
    <citation type="submission" date="2018-07" db="EMBL/GenBank/DDBJ databases">
        <title>Exploring interactions and the metabolic potential of the ultra-small soil bacteria Hylemonella gracilis.</title>
        <authorList>
            <person name="Tyc O."/>
            <person name="Kulkarni P."/>
            <person name="Gawehns F."/>
            <person name="Hundscheid M."/>
            <person name="Zweers H."/>
            <person name="Garbeva P."/>
        </authorList>
    </citation>
    <scope>NUCLEOTIDE SEQUENCE [LARGE SCALE GENOMIC DNA]</scope>
    <source>
        <strain evidence="2 3">NS1</strain>
    </source>
</reference>
<dbReference type="KEGG" id="hgr:DW355_01610"/>
<accession>A0A4P6UHX1</accession>
<feature type="signal peptide" evidence="1">
    <location>
        <begin position="1"/>
        <end position="26"/>
    </location>
</feature>
<sequence length="383" mass="41309">MKRAGVALLLTLATMLGAWRPASALAAAPARKVAVLVYAPTTLPTAHARIAQTRLEQLLGDNGLTVLDREQAEKLKKGWGRLQDPGALITAEEFVANASKYALDGIYRVYLDTGVTRGVAGLYSATALSDIRYVGEDAQVRAAASPPMGVKGLPPSDGLTEGAAVSNAIQRAVDATAQSLGLQVQDYTNPRLFSVRLQPVPTASPDYRAEPRPEPLMPSHPALKRVKLADGDWLSEEITCAQPSSDGKMVAVGGYIRKTQLLGGRPQRSYGSTVHVLDLGADKEVATFVSAPVTDRTREEQGGSKVLDCLFLSGWRYVAAITNSKLFLWDTERGAVMSEITFDRAYERARLEHGRGGDQDYLSFSFQGLTTGSGRVSYRITRE</sequence>
<evidence type="ECO:0000256" key="1">
    <source>
        <dbReference type="SAM" id="SignalP"/>
    </source>
</evidence>
<organism evidence="2 3">
    <name type="scientific">Hylemonella gracilis</name>
    <dbReference type="NCBI Taxonomy" id="80880"/>
    <lineage>
        <taxon>Bacteria</taxon>
        <taxon>Pseudomonadati</taxon>
        <taxon>Pseudomonadota</taxon>
        <taxon>Betaproteobacteria</taxon>
        <taxon>Burkholderiales</taxon>
        <taxon>Comamonadaceae</taxon>
        <taxon>Hylemonella</taxon>
    </lineage>
</organism>
<proteinExistence type="predicted"/>
<protein>
    <submittedName>
        <fullName evidence="2">Uncharacterized protein</fullName>
    </submittedName>
</protein>
<gene>
    <name evidence="2" type="ORF">DW355_01610</name>
</gene>
<evidence type="ECO:0000313" key="3">
    <source>
        <dbReference type="Proteomes" id="UP000292939"/>
    </source>
</evidence>
<dbReference type="AlphaFoldDB" id="A0A4P6UHX1"/>
<dbReference type="OrthoDB" id="9818036at2"/>